<sequence length="1052" mass="116088">MIDNYILVKRKLVLSSIILLLHAYCFASPGRSFSNQAVEKVLTDSLKGTVVDNNGKPLKGVKISDITSGATTQSSINGYFAVAGLKGDKLRFEHPDFYTLETPYSGRKNVIIQLIGRYLPSKDFNNINRDDSAAVDRASVDILHGRQLKENLLQSISSVNTNQLNTTPASQFLQALPGRIAGLNIGFTSGGPGLDGNGLNYNVRSALGNNIILIDGVQRPYLSIDPDQIESVSVYKDALATVMFGMRSSNGIIAITTKKGDKGAPRISFSAQGGIERPIVLPKSLDAATYAMLYNEAKQNDAPPGVTLTPSYSAADIALYQNQTDPFRHPNVDWYSTILRKQSYINRYNFNVQGSGKGFRYFVDLDNLRETGLFNTNDSLNSYNTNAQLDRYIVRSNLGVDLTKTTVMQLNLFGRIAKNNQPGGTTATVFSGLAATPNNAYPVFNPNGTLGGTSTYAQNANLYGQILQRGYQFQDARDVSVDLQLTQRLDVLLPGLYAKIQGSYNNSTLYRTDRSKNFASFQLNPNNSYTAVGTLTEQGTSGTPGVRSRVIYTEADLGYEHSFEKHNLSALVLRNEQSTMQFDTGTLPEIYTDYAARFQYNYDQKYLFEAAGSYAGYNWFAPANRWATYWALGMGWNIHNEEFVKNNLKWISNLKIRGTYGQTGQANAGYYTYIQTYWTPATNFDNGDGYYFGNTGVGVTRSTGENSLANPNLAAEKAKKTNIALDLGFWNNKLTITAEYFNNRFYDLVGSPGIKTNILGAAYPNKNLYTYNYKGSDISLTYQDNISNFNFFVSGNFSLVQSKVVFMDEIARNYDYQRQTGKPVGMLYGYTATGLFQSFAEINDPATAVLAATPKSSLRPGDIRYLDRNGDGIINDLDKGPIGSGKPAVYYGASIGFNFKGFDFSALLQGVMNRQTALGGPTGQYGDFYNGFGNGGAANAFEFNLGRWTPATAATANQPRLWLGANANNQEVSSYWIQNTSFVRLKNVEIGYTIPAYLTKKIGVPSIRLFSNGLNLFTWSPLSKFRNDVDPESLNPTYPMLKVFNFGINAKF</sequence>
<dbReference type="Gene3D" id="2.170.130.10">
    <property type="entry name" value="TonB-dependent receptor, plug domain"/>
    <property type="match status" value="1"/>
</dbReference>
<comment type="caution">
    <text evidence="2">The sequence shown here is derived from an EMBL/GenBank/DDBJ whole genome shotgun (WGS) entry which is preliminary data.</text>
</comment>
<proteinExistence type="predicted"/>
<dbReference type="Proteomes" id="UP001597461">
    <property type="component" value="Unassembled WGS sequence"/>
</dbReference>
<dbReference type="NCBIfam" id="TIGR04056">
    <property type="entry name" value="OMP_RagA_SusC"/>
    <property type="match status" value="1"/>
</dbReference>
<dbReference type="RefSeq" id="WP_379077210.1">
    <property type="nucleotide sequence ID" value="NZ_JBHULL010000007.1"/>
</dbReference>
<dbReference type="InterPro" id="IPR023996">
    <property type="entry name" value="TonB-dep_OMP_SusC/RagA"/>
</dbReference>
<dbReference type="EMBL" id="JBHULL010000007">
    <property type="protein sequence ID" value="MFD2582378.1"/>
    <property type="molecule type" value="Genomic_DNA"/>
</dbReference>
<organism evidence="2 3">
    <name type="scientific">Pedobacter vanadiisoli</name>
    <dbReference type="NCBI Taxonomy" id="1761975"/>
    <lineage>
        <taxon>Bacteria</taxon>
        <taxon>Pseudomonadati</taxon>
        <taxon>Bacteroidota</taxon>
        <taxon>Sphingobacteriia</taxon>
        <taxon>Sphingobacteriales</taxon>
        <taxon>Sphingobacteriaceae</taxon>
        <taxon>Pedobacter</taxon>
    </lineage>
</organism>
<name>A0ABW5MIB1_9SPHI</name>
<feature type="domain" description="TonB-dependent receptor plug" evidence="1">
    <location>
        <begin position="150"/>
        <end position="252"/>
    </location>
</feature>
<dbReference type="InterPro" id="IPR037066">
    <property type="entry name" value="Plug_dom_sf"/>
</dbReference>
<dbReference type="Pfam" id="PF07715">
    <property type="entry name" value="Plug"/>
    <property type="match status" value="1"/>
</dbReference>
<accession>A0ABW5MIB1</accession>
<reference evidence="3" key="1">
    <citation type="journal article" date="2019" name="Int. J. Syst. Evol. Microbiol.">
        <title>The Global Catalogue of Microorganisms (GCM) 10K type strain sequencing project: providing services to taxonomists for standard genome sequencing and annotation.</title>
        <authorList>
            <consortium name="The Broad Institute Genomics Platform"/>
            <consortium name="The Broad Institute Genome Sequencing Center for Infectious Disease"/>
            <person name="Wu L."/>
            <person name="Ma J."/>
        </authorList>
    </citation>
    <scope>NUCLEOTIDE SEQUENCE [LARGE SCALE GENOMIC DNA]</scope>
    <source>
        <strain evidence="3">KCTC 42866</strain>
    </source>
</reference>
<evidence type="ECO:0000259" key="1">
    <source>
        <dbReference type="Pfam" id="PF07715"/>
    </source>
</evidence>
<dbReference type="SUPFAM" id="SSF56935">
    <property type="entry name" value="Porins"/>
    <property type="match status" value="1"/>
</dbReference>
<dbReference type="SUPFAM" id="SSF49464">
    <property type="entry name" value="Carboxypeptidase regulatory domain-like"/>
    <property type="match status" value="1"/>
</dbReference>
<keyword evidence="3" id="KW-1185">Reference proteome</keyword>
<gene>
    <name evidence="2" type="ORF">ACFSR6_07755</name>
</gene>
<dbReference type="InterPro" id="IPR012910">
    <property type="entry name" value="Plug_dom"/>
</dbReference>
<protein>
    <submittedName>
        <fullName evidence="2">SusC/RagA family TonB-linked outer membrane protein</fullName>
    </submittedName>
</protein>
<dbReference type="InterPro" id="IPR008969">
    <property type="entry name" value="CarboxyPept-like_regulatory"/>
</dbReference>
<evidence type="ECO:0000313" key="2">
    <source>
        <dbReference type="EMBL" id="MFD2582378.1"/>
    </source>
</evidence>
<evidence type="ECO:0000313" key="3">
    <source>
        <dbReference type="Proteomes" id="UP001597461"/>
    </source>
</evidence>